<dbReference type="Proteomes" id="UP000555103">
    <property type="component" value="Unassembled WGS sequence"/>
</dbReference>
<protein>
    <recommendedName>
        <fullName evidence="2">Single-stranded-DNA-specific exonuclease RecJ</fullName>
    </recommendedName>
</protein>
<dbReference type="EMBL" id="JACIEP010000005">
    <property type="protein sequence ID" value="MBB4035885.1"/>
    <property type="molecule type" value="Genomic_DNA"/>
</dbReference>
<dbReference type="Pfam" id="PF17768">
    <property type="entry name" value="RecJ_OB"/>
    <property type="match status" value="1"/>
</dbReference>
<dbReference type="InterPro" id="IPR051673">
    <property type="entry name" value="SSDNA_exonuclease_RecJ"/>
</dbReference>
<dbReference type="AlphaFoldDB" id="A0A840CSK9"/>
<dbReference type="Gene3D" id="3.90.1640.30">
    <property type="match status" value="1"/>
</dbReference>
<dbReference type="SUPFAM" id="SSF64182">
    <property type="entry name" value="DHH phosphoesterases"/>
    <property type="match status" value="1"/>
</dbReference>
<dbReference type="InterPro" id="IPR003156">
    <property type="entry name" value="DHHA1_dom"/>
</dbReference>
<evidence type="ECO:0000256" key="4">
    <source>
        <dbReference type="ARBA" id="ARBA00022801"/>
    </source>
</evidence>
<name>A0A840CSK9_9BACT</name>
<dbReference type="Pfam" id="PF01368">
    <property type="entry name" value="DHH"/>
    <property type="match status" value="1"/>
</dbReference>
<dbReference type="PANTHER" id="PTHR30255:SF2">
    <property type="entry name" value="SINGLE-STRANDED-DNA-SPECIFIC EXONUCLEASE RECJ"/>
    <property type="match status" value="1"/>
</dbReference>
<dbReference type="InterPro" id="IPR001667">
    <property type="entry name" value="DDH_dom"/>
</dbReference>
<evidence type="ECO:0000256" key="3">
    <source>
        <dbReference type="ARBA" id="ARBA00022722"/>
    </source>
</evidence>
<dbReference type="Gene3D" id="3.10.310.30">
    <property type="match status" value="1"/>
</dbReference>
<evidence type="ECO:0000313" key="10">
    <source>
        <dbReference type="Proteomes" id="UP000555103"/>
    </source>
</evidence>
<keyword evidence="4 9" id="KW-0378">Hydrolase</keyword>
<dbReference type="NCBIfam" id="TIGR00644">
    <property type="entry name" value="recJ"/>
    <property type="match status" value="1"/>
</dbReference>
<evidence type="ECO:0000259" key="7">
    <source>
        <dbReference type="Pfam" id="PF02272"/>
    </source>
</evidence>
<dbReference type="Pfam" id="PF02272">
    <property type="entry name" value="DHHA1"/>
    <property type="match status" value="1"/>
</dbReference>
<evidence type="ECO:0000256" key="5">
    <source>
        <dbReference type="ARBA" id="ARBA00022839"/>
    </source>
</evidence>
<dbReference type="InterPro" id="IPR004610">
    <property type="entry name" value="RecJ"/>
</dbReference>
<dbReference type="GO" id="GO:0003676">
    <property type="term" value="F:nucleic acid binding"/>
    <property type="evidence" value="ECO:0007669"/>
    <property type="project" value="InterPro"/>
</dbReference>
<evidence type="ECO:0000313" key="9">
    <source>
        <dbReference type="EMBL" id="MBB4035885.1"/>
    </source>
</evidence>
<dbReference type="GO" id="GO:0008409">
    <property type="term" value="F:5'-3' exonuclease activity"/>
    <property type="evidence" value="ECO:0007669"/>
    <property type="project" value="InterPro"/>
</dbReference>
<keyword evidence="5 9" id="KW-0269">Exonuclease</keyword>
<evidence type="ECO:0000256" key="1">
    <source>
        <dbReference type="ARBA" id="ARBA00005915"/>
    </source>
</evidence>
<comment type="caution">
    <text evidence="9">The sequence shown here is derived from an EMBL/GenBank/DDBJ whole genome shotgun (WGS) entry which is preliminary data.</text>
</comment>
<evidence type="ECO:0000259" key="8">
    <source>
        <dbReference type="Pfam" id="PF17768"/>
    </source>
</evidence>
<reference evidence="9 10" key="1">
    <citation type="submission" date="2020-08" db="EMBL/GenBank/DDBJ databases">
        <title>Genomic Encyclopedia of Type Strains, Phase IV (KMG-IV): sequencing the most valuable type-strain genomes for metagenomic binning, comparative biology and taxonomic classification.</title>
        <authorList>
            <person name="Goeker M."/>
        </authorList>
    </citation>
    <scope>NUCLEOTIDE SEQUENCE [LARGE SCALE GENOMIC DNA]</scope>
    <source>
        <strain evidence="9 10">DSM 104969</strain>
    </source>
</reference>
<accession>A0A840CSK9</accession>
<dbReference type="PANTHER" id="PTHR30255">
    <property type="entry name" value="SINGLE-STRANDED-DNA-SPECIFIC EXONUCLEASE RECJ"/>
    <property type="match status" value="1"/>
</dbReference>
<proteinExistence type="inferred from homology"/>
<feature type="domain" description="DDH" evidence="6">
    <location>
        <begin position="100"/>
        <end position="248"/>
    </location>
</feature>
<dbReference type="InterPro" id="IPR041122">
    <property type="entry name" value="RecJ_OB"/>
</dbReference>
<feature type="domain" description="DHHA1" evidence="7">
    <location>
        <begin position="372"/>
        <end position="460"/>
    </location>
</feature>
<sequence>MNKRSPPPEAEERKTIYIMIYKWNYEDLTTRQKEQRDELAKKLGISPVLCQLLIQRGITTEDEASRFFHPNLKDLHDPFLLPDMGKAVKRIEKALGQKQRILVYGDYDVDGTTAVALVYKFLRKFTTNLDYYIPDRYDEGYGISEQGIDYAEETGVKLIIALDCGIKAIEKVAYAKEKGIDFIIGDHHMPDEVLPDAVAVIDAKRVDSTYPYEHLSGCGVGFKLVQALAISNRIDFSELSDLLDLVAVSVASDIVPITGENRVMTYYGLKQINSNPSLGLKGIIEICGLTYKNITVNDIIFKIGPRINASGRMMKGKEAVDLLLAGTIEDAREKSTNIDHYNDDRRELDKRITEEAIQFIDETVDMKKLKSIVVYNENWHKGVIGIVASRLTEKYLRPAVVLTKSHGLITGSARSVMGFDVYKAIESSKDILENFGGHTYAAGLSLKEENLLEFKRRFEELSFEMMAPEMMRPQINVDAELTFKEINNKFIEDLAGFAPFGPENLNPIFVTCGVMDYGTSKLVGKDNVHLKLEMIDKTTSIPVNGIAFRQSDSYERVKSGEPFDICYTLEENTHNGKTNIQLYVKDIDTGQLC</sequence>
<dbReference type="InterPro" id="IPR038763">
    <property type="entry name" value="DHH_sf"/>
</dbReference>
<comment type="similarity">
    <text evidence="1">Belongs to the RecJ family.</text>
</comment>
<feature type="domain" description="RecJ OB" evidence="8">
    <location>
        <begin position="477"/>
        <end position="586"/>
    </location>
</feature>
<evidence type="ECO:0000259" key="6">
    <source>
        <dbReference type="Pfam" id="PF01368"/>
    </source>
</evidence>
<dbReference type="GO" id="GO:0006310">
    <property type="term" value="P:DNA recombination"/>
    <property type="evidence" value="ECO:0007669"/>
    <property type="project" value="InterPro"/>
</dbReference>
<evidence type="ECO:0000256" key="2">
    <source>
        <dbReference type="ARBA" id="ARBA00019841"/>
    </source>
</evidence>
<organism evidence="9 10">
    <name type="scientific">Dysgonomonas hofstadii</name>
    <dbReference type="NCBI Taxonomy" id="637886"/>
    <lineage>
        <taxon>Bacteria</taxon>
        <taxon>Pseudomonadati</taxon>
        <taxon>Bacteroidota</taxon>
        <taxon>Bacteroidia</taxon>
        <taxon>Bacteroidales</taxon>
        <taxon>Dysgonomonadaceae</taxon>
        <taxon>Dysgonomonas</taxon>
    </lineage>
</organism>
<keyword evidence="3" id="KW-0540">Nuclease</keyword>
<keyword evidence="10" id="KW-1185">Reference proteome</keyword>
<gene>
    <name evidence="9" type="ORF">GGR21_001780</name>
</gene>
<dbReference type="GO" id="GO:0006281">
    <property type="term" value="P:DNA repair"/>
    <property type="evidence" value="ECO:0007669"/>
    <property type="project" value="InterPro"/>
</dbReference>